<evidence type="ECO:0000313" key="1">
    <source>
        <dbReference type="EnsemblPlants" id="AET7Gv21361900.3"/>
    </source>
</evidence>
<dbReference type="Proteomes" id="UP000015105">
    <property type="component" value="Chromosome 7D"/>
</dbReference>
<protein>
    <recommendedName>
        <fullName evidence="3">F-box associated domain-containing protein</fullName>
    </recommendedName>
</protein>
<reference evidence="1" key="5">
    <citation type="journal article" date="2021" name="G3 (Bethesda)">
        <title>Aegilops tauschii genome assembly Aet v5.0 features greater sequence contiguity and improved annotation.</title>
        <authorList>
            <person name="Wang L."/>
            <person name="Zhu T."/>
            <person name="Rodriguez J.C."/>
            <person name="Deal K.R."/>
            <person name="Dubcovsky J."/>
            <person name="McGuire P.E."/>
            <person name="Lux T."/>
            <person name="Spannagl M."/>
            <person name="Mayer K.F.X."/>
            <person name="Baldrich P."/>
            <person name="Meyers B.C."/>
            <person name="Huo N."/>
            <person name="Gu Y.Q."/>
            <person name="Zhou H."/>
            <person name="Devos K.M."/>
            <person name="Bennetzen J.L."/>
            <person name="Unver T."/>
            <person name="Budak H."/>
            <person name="Gulick P.J."/>
            <person name="Galiba G."/>
            <person name="Kalapos B."/>
            <person name="Nelson D.R."/>
            <person name="Li P."/>
            <person name="You F.M."/>
            <person name="Luo M.C."/>
            <person name="Dvorak J."/>
        </authorList>
    </citation>
    <scope>NUCLEOTIDE SEQUENCE [LARGE SCALE GENOMIC DNA]</scope>
    <source>
        <strain evidence="1">cv. AL8/78</strain>
    </source>
</reference>
<proteinExistence type="predicted"/>
<reference evidence="1" key="3">
    <citation type="journal article" date="2017" name="Nature">
        <title>Genome sequence of the progenitor of the wheat D genome Aegilops tauschii.</title>
        <authorList>
            <person name="Luo M.C."/>
            <person name="Gu Y.Q."/>
            <person name="Puiu D."/>
            <person name="Wang H."/>
            <person name="Twardziok S.O."/>
            <person name="Deal K.R."/>
            <person name="Huo N."/>
            <person name="Zhu T."/>
            <person name="Wang L."/>
            <person name="Wang Y."/>
            <person name="McGuire P.E."/>
            <person name="Liu S."/>
            <person name="Long H."/>
            <person name="Ramasamy R.K."/>
            <person name="Rodriguez J.C."/>
            <person name="Van S.L."/>
            <person name="Yuan L."/>
            <person name="Wang Z."/>
            <person name="Xia Z."/>
            <person name="Xiao L."/>
            <person name="Anderson O.D."/>
            <person name="Ouyang S."/>
            <person name="Liang Y."/>
            <person name="Zimin A.V."/>
            <person name="Pertea G."/>
            <person name="Qi P."/>
            <person name="Bennetzen J.L."/>
            <person name="Dai X."/>
            <person name="Dawson M.W."/>
            <person name="Muller H.G."/>
            <person name="Kugler K."/>
            <person name="Rivarola-Duarte L."/>
            <person name="Spannagl M."/>
            <person name="Mayer K.F.X."/>
            <person name="Lu F.H."/>
            <person name="Bevan M.W."/>
            <person name="Leroy P."/>
            <person name="Li P."/>
            <person name="You F.M."/>
            <person name="Sun Q."/>
            <person name="Liu Z."/>
            <person name="Lyons E."/>
            <person name="Wicker T."/>
            <person name="Salzberg S.L."/>
            <person name="Devos K.M."/>
            <person name="Dvorak J."/>
        </authorList>
    </citation>
    <scope>NUCLEOTIDE SEQUENCE [LARGE SCALE GENOMIC DNA]</scope>
    <source>
        <strain evidence="1">cv. AL8/78</strain>
    </source>
</reference>
<reference evidence="2" key="2">
    <citation type="journal article" date="2017" name="Nat. Plants">
        <title>The Aegilops tauschii genome reveals multiple impacts of transposons.</title>
        <authorList>
            <person name="Zhao G."/>
            <person name="Zou C."/>
            <person name="Li K."/>
            <person name="Wang K."/>
            <person name="Li T."/>
            <person name="Gao L."/>
            <person name="Zhang X."/>
            <person name="Wang H."/>
            <person name="Yang Z."/>
            <person name="Liu X."/>
            <person name="Jiang W."/>
            <person name="Mao L."/>
            <person name="Kong X."/>
            <person name="Jiao Y."/>
            <person name="Jia J."/>
        </authorList>
    </citation>
    <scope>NUCLEOTIDE SEQUENCE [LARGE SCALE GENOMIC DNA]</scope>
    <source>
        <strain evidence="2">cv. AL8/78</strain>
    </source>
</reference>
<reference evidence="1" key="4">
    <citation type="submission" date="2019-03" db="UniProtKB">
        <authorList>
            <consortium name="EnsemblPlants"/>
        </authorList>
    </citation>
    <scope>IDENTIFICATION</scope>
</reference>
<dbReference type="Gramene" id="AET7Gv21361900.3">
    <property type="protein sequence ID" value="AET7Gv21361900.3"/>
    <property type="gene ID" value="AET7Gv21361900"/>
</dbReference>
<accession>A0A453TEE7</accession>
<organism evidence="1 2">
    <name type="scientific">Aegilops tauschii subsp. strangulata</name>
    <name type="common">Goatgrass</name>
    <dbReference type="NCBI Taxonomy" id="200361"/>
    <lineage>
        <taxon>Eukaryota</taxon>
        <taxon>Viridiplantae</taxon>
        <taxon>Streptophyta</taxon>
        <taxon>Embryophyta</taxon>
        <taxon>Tracheophyta</taxon>
        <taxon>Spermatophyta</taxon>
        <taxon>Magnoliopsida</taxon>
        <taxon>Liliopsida</taxon>
        <taxon>Poales</taxon>
        <taxon>Poaceae</taxon>
        <taxon>BOP clade</taxon>
        <taxon>Pooideae</taxon>
        <taxon>Triticodae</taxon>
        <taxon>Triticeae</taxon>
        <taxon>Triticinae</taxon>
        <taxon>Aegilops</taxon>
    </lineage>
</organism>
<keyword evidence="2" id="KW-1185">Reference proteome</keyword>
<evidence type="ECO:0000313" key="2">
    <source>
        <dbReference type="Proteomes" id="UP000015105"/>
    </source>
</evidence>
<evidence type="ECO:0008006" key="3">
    <source>
        <dbReference type="Google" id="ProtNLM"/>
    </source>
</evidence>
<name>A0A453TEE7_AEGTS</name>
<dbReference type="EnsemblPlants" id="AET7Gv21361900.3">
    <property type="protein sequence ID" value="AET7Gv21361900.3"/>
    <property type="gene ID" value="AET7Gv21361900"/>
</dbReference>
<dbReference type="AlphaFoldDB" id="A0A453TEE7"/>
<reference evidence="2" key="1">
    <citation type="journal article" date="2014" name="Science">
        <title>Ancient hybridizations among the ancestral genomes of bread wheat.</title>
        <authorList>
            <consortium name="International Wheat Genome Sequencing Consortium,"/>
            <person name="Marcussen T."/>
            <person name="Sandve S.R."/>
            <person name="Heier L."/>
            <person name="Spannagl M."/>
            <person name="Pfeifer M."/>
            <person name="Jakobsen K.S."/>
            <person name="Wulff B.B."/>
            <person name="Steuernagel B."/>
            <person name="Mayer K.F."/>
            <person name="Olsen O.A."/>
        </authorList>
    </citation>
    <scope>NUCLEOTIDE SEQUENCE [LARGE SCALE GENOMIC DNA]</scope>
    <source>
        <strain evidence="2">cv. AL8/78</strain>
    </source>
</reference>
<sequence>MWARKKLGYGRPPWIRHTLSRPGPRFVSRGSSFGVLSSPWCYLQSEYLGRNDSLSALGGKLCYIHSTSPWDNSIWLAEDGSNLAWSLCRRVCLPIPRMLLAFACASTDRDKIFISVDACILLRCDLRDGSLEEIINMPRDMLYDLRNGRKINIGALFVAHYMVPYVESLLRIRPSR</sequence>